<dbReference type="RefSeq" id="XP_003663490.1">
    <property type="nucleotide sequence ID" value="XM_003663442.1"/>
</dbReference>
<dbReference type="HOGENOM" id="CLU_1267669_0_0_1"/>
<reference evidence="2 3" key="1">
    <citation type="journal article" date="2011" name="Nat. Biotechnol.">
        <title>Comparative genomic analysis of the thermophilic biomass-degrading fungi Myceliophthora thermophila and Thielavia terrestris.</title>
        <authorList>
            <person name="Berka R.M."/>
            <person name="Grigoriev I.V."/>
            <person name="Otillar R."/>
            <person name="Salamov A."/>
            <person name="Grimwood J."/>
            <person name="Reid I."/>
            <person name="Ishmael N."/>
            <person name="John T."/>
            <person name="Darmond C."/>
            <person name="Moisan M.-C."/>
            <person name="Henrissat B."/>
            <person name="Coutinho P.M."/>
            <person name="Lombard V."/>
            <person name="Natvig D.O."/>
            <person name="Lindquist E."/>
            <person name="Schmutz J."/>
            <person name="Lucas S."/>
            <person name="Harris P."/>
            <person name="Powlowski J."/>
            <person name="Bellemare A."/>
            <person name="Taylor D."/>
            <person name="Butler G."/>
            <person name="de Vries R.P."/>
            <person name="Allijn I.E."/>
            <person name="van den Brink J."/>
            <person name="Ushinsky S."/>
            <person name="Storms R."/>
            <person name="Powell A.J."/>
            <person name="Paulsen I.T."/>
            <person name="Elbourne L.D.H."/>
            <person name="Baker S.E."/>
            <person name="Magnuson J."/>
            <person name="LaBoissiere S."/>
            <person name="Clutterbuck A.J."/>
            <person name="Martinez D."/>
            <person name="Wogulis M."/>
            <person name="de Leon A.L."/>
            <person name="Rey M.W."/>
            <person name="Tsang A."/>
        </authorList>
    </citation>
    <scope>NUCLEOTIDE SEQUENCE [LARGE SCALE GENOMIC DNA]</scope>
    <source>
        <strain evidence="3">ATCC 42464 / BCRC 31852 / DSM 1799</strain>
    </source>
</reference>
<name>G2QD27_THET4</name>
<proteinExistence type="predicted"/>
<organism evidence="2 3">
    <name type="scientific">Thermothelomyces thermophilus (strain ATCC 42464 / BCRC 31852 / DSM 1799)</name>
    <name type="common">Sporotrichum thermophile</name>
    <dbReference type="NCBI Taxonomy" id="573729"/>
    <lineage>
        <taxon>Eukaryota</taxon>
        <taxon>Fungi</taxon>
        <taxon>Dikarya</taxon>
        <taxon>Ascomycota</taxon>
        <taxon>Pezizomycotina</taxon>
        <taxon>Sordariomycetes</taxon>
        <taxon>Sordariomycetidae</taxon>
        <taxon>Sordariales</taxon>
        <taxon>Chaetomiaceae</taxon>
        <taxon>Thermothelomyces</taxon>
    </lineage>
</organism>
<keyword evidence="1" id="KW-1133">Transmembrane helix</keyword>
<dbReference type="GeneID" id="11509446"/>
<dbReference type="EMBL" id="CP003004">
    <property type="protein sequence ID" value="AEO58245.1"/>
    <property type="molecule type" value="Genomic_DNA"/>
</dbReference>
<keyword evidence="1" id="KW-0812">Transmembrane</keyword>
<protein>
    <submittedName>
        <fullName evidence="2">Uncharacterized protein</fullName>
    </submittedName>
</protein>
<accession>G2QD27</accession>
<keyword evidence="3" id="KW-1185">Reference proteome</keyword>
<gene>
    <name evidence="2" type="ORF">MYCTH_93575</name>
</gene>
<evidence type="ECO:0000313" key="2">
    <source>
        <dbReference type="EMBL" id="AEO58245.1"/>
    </source>
</evidence>
<evidence type="ECO:0000256" key="1">
    <source>
        <dbReference type="SAM" id="Phobius"/>
    </source>
</evidence>
<dbReference type="InParanoid" id="G2QD27"/>
<dbReference type="Proteomes" id="UP000007322">
    <property type="component" value="Chromosome 3"/>
</dbReference>
<dbReference type="AlphaFoldDB" id="G2QD27"/>
<sequence>MSFSTCLLEVGQLWRTTLSAACLPYGFGLHPYPYFSRTPTRKCLSRKQRHTSHGHTWPNQPNKRWTKLALWSPPSKEDFDPRSRCRGENGLLFFLFFFLVLIVVVVVRQRHRGCIITIAVADHEQDEDGTAFQGLQRRFWDRKAPPPSQYHAHSPEREKAGTLKERIKVIPIKHMAWCRPLCKSVIQDARGGVRWVDRCSHLHGVQLAIQARHFSLIA</sequence>
<dbReference type="KEGG" id="mtm:MYCTH_93575"/>
<dbReference type="VEuPathDB" id="FungiDB:MYCTH_93575"/>
<evidence type="ECO:0000313" key="3">
    <source>
        <dbReference type="Proteomes" id="UP000007322"/>
    </source>
</evidence>
<feature type="transmembrane region" description="Helical" evidence="1">
    <location>
        <begin position="90"/>
        <end position="107"/>
    </location>
</feature>
<keyword evidence="1" id="KW-0472">Membrane</keyword>